<feature type="signal peptide" evidence="1">
    <location>
        <begin position="1"/>
        <end position="18"/>
    </location>
</feature>
<feature type="chain" id="PRO_5042884153" evidence="1">
    <location>
        <begin position="19"/>
        <end position="107"/>
    </location>
</feature>
<dbReference type="AlphaFoldDB" id="A0AAN9XP35"/>
<gene>
    <name evidence="2" type="ORF">VNO78_11857</name>
</gene>
<proteinExistence type="predicted"/>
<reference evidence="2 3" key="1">
    <citation type="submission" date="2024-01" db="EMBL/GenBank/DDBJ databases">
        <title>The genomes of 5 underutilized Papilionoideae crops provide insights into root nodulation and disease resistanc.</title>
        <authorList>
            <person name="Jiang F."/>
        </authorList>
    </citation>
    <scope>NUCLEOTIDE SEQUENCE [LARGE SCALE GENOMIC DNA]</scope>
    <source>
        <strain evidence="2">DUOXIRENSHENG_FW03</strain>
        <tissue evidence="2">Leaves</tissue>
    </source>
</reference>
<evidence type="ECO:0000313" key="3">
    <source>
        <dbReference type="Proteomes" id="UP001386955"/>
    </source>
</evidence>
<protein>
    <submittedName>
        <fullName evidence="2">Uncharacterized protein</fullName>
    </submittedName>
</protein>
<evidence type="ECO:0000256" key="1">
    <source>
        <dbReference type="SAM" id="SignalP"/>
    </source>
</evidence>
<evidence type="ECO:0000313" key="2">
    <source>
        <dbReference type="EMBL" id="KAK7400630.1"/>
    </source>
</evidence>
<keyword evidence="3" id="KW-1185">Reference proteome</keyword>
<accession>A0AAN9XP35</accession>
<dbReference type="Proteomes" id="UP001386955">
    <property type="component" value="Unassembled WGS sequence"/>
</dbReference>
<keyword evidence="1" id="KW-0732">Signal</keyword>
<organism evidence="2 3">
    <name type="scientific">Psophocarpus tetragonolobus</name>
    <name type="common">Winged bean</name>
    <name type="synonym">Dolichos tetragonolobus</name>
    <dbReference type="NCBI Taxonomy" id="3891"/>
    <lineage>
        <taxon>Eukaryota</taxon>
        <taxon>Viridiplantae</taxon>
        <taxon>Streptophyta</taxon>
        <taxon>Embryophyta</taxon>
        <taxon>Tracheophyta</taxon>
        <taxon>Spermatophyta</taxon>
        <taxon>Magnoliopsida</taxon>
        <taxon>eudicotyledons</taxon>
        <taxon>Gunneridae</taxon>
        <taxon>Pentapetalae</taxon>
        <taxon>rosids</taxon>
        <taxon>fabids</taxon>
        <taxon>Fabales</taxon>
        <taxon>Fabaceae</taxon>
        <taxon>Papilionoideae</taxon>
        <taxon>50 kb inversion clade</taxon>
        <taxon>NPAAA clade</taxon>
        <taxon>indigoferoid/millettioid clade</taxon>
        <taxon>Phaseoleae</taxon>
        <taxon>Psophocarpus</taxon>
    </lineage>
</organism>
<comment type="caution">
    <text evidence="2">The sequence shown here is derived from an EMBL/GenBank/DDBJ whole genome shotgun (WGS) entry which is preliminary data.</text>
</comment>
<sequence length="107" mass="11811">MCIFAVVILLGDVNITNASVNIIVWVFINSLWLNEFYSYFETLMMSQLHCILYASSPSTHLLEPPLGDRPHHLATLCPALPPFATNNPLSLPPLIPCSLVDAPLPKP</sequence>
<dbReference type="EMBL" id="JAYMYS010000003">
    <property type="protein sequence ID" value="KAK7400630.1"/>
    <property type="molecule type" value="Genomic_DNA"/>
</dbReference>
<name>A0AAN9XP35_PSOTE</name>